<evidence type="ECO:0000256" key="1">
    <source>
        <dbReference type="SAM" id="SignalP"/>
    </source>
</evidence>
<dbReference type="PANTHER" id="PTHR38847">
    <property type="match status" value="1"/>
</dbReference>
<dbReference type="RefSeq" id="WP_189113141.1">
    <property type="nucleotide sequence ID" value="NZ_BMQC01000003.1"/>
</dbReference>
<sequence>MARLVAAIATGVLLCSTAQPALADAGSTAAVRFVFGGASGTGCAPDTVDVTELPNGGLRVYTSGIKVKADVPQVRCVMRIRTEAPAGWSYSLPVVRYRGDMMLYKDVSARISTTISFSGSAEQTSTGFTLADARGDFDITHQAPPDALVFKPCGADVTMNISTMAALADRPAKTPSRLAVRSLEISPDDLVWRECPPV</sequence>
<comment type="caution">
    <text evidence="2">The sequence shown here is derived from an EMBL/GenBank/DDBJ whole genome shotgun (WGS) entry which is preliminary data.</text>
</comment>
<keyword evidence="1" id="KW-0732">Signal</keyword>
<dbReference type="AlphaFoldDB" id="A0A8J3BHS5"/>
<gene>
    <name evidence="2" type="ORF">GCM10010124_11460</name>
</gene>
<name>A0A8J3BHS5_9ACTN</name>
<evidence type="ECO:0000313" key="2">
    <source>
        <dbReference type="EMBL" id="GGK20558.1"/>
    </source>
</evidence>
<evidence type="ECO:0008006" key="4">
    <source>
        <dbReference type="Google" id="ProtNLM"/>
    </source>
</evidence>
<dbReference type="EMBL" id="BMQC01000003">
    <property type="protein sequence ID" value="GGK20558.1"/>
    <property type="molecule type" value="Genomic_DNA"/>
</dbReference>
<dbReference type="InterPro" id="IPR025649">
    <property type="entry name" value="DUF4360"/>
</dbReference>
<dbReference type="Pfam" id="PF14273">
    <property type="entry name" value="DUF4360"/>
    <property type="match status" value="1"/>
</dbReference>
<dbReference type="Proteomes" id="UP000662200">
    <property type="component" value="Unassembled WGS sequence"/>
</dbReference>
<protein>
    <recommendedName>
        <fullName evidence="4">DUF4360 domain-containing protein</fullName>
    </recommendedName>
</protein>
<dbReference type="PANTHER" id="PTHR38847:SF1">
    <property type="entry name" value="PSEUDOURIDINE SYNTHASE RSUA_RLUA-LIKE DOMAIN-CONTAINING PROTEIN"/>
    <property type="match status" value="1"/>
</dbReference>
<reference evidence="2" key="1">
    <citation type="journal article" date="2014" name="Int. J. Syst. Evol. Microbiol.">
        <title>Complete genome sequence of Corynebacterium casei LMG S-19264T (=DSM 44701T), isolated from a smear-ripened cheese.</title>
        <authorList>
            <consortium name="US DOE Joint Genome Institute (JGI-PGF)"/>
            <person name="Walter F."/>
            <person name="Albersmeier A."/>
            <person name="Kalinowski J."/>
            <person name="Ruckert C."/>
        </authorList>
    </citation>
    <scope>NUCLEOTIDE SEQUENCE</scope>
    <source>
        <strain evidence="2">JCM 3091</strain>
    </source>
</reference>
<keyword evidence="3" id="KW-1185">Reference proteome</keyword>
<feature type="chain" id="PRO_5035324565" description="DUF4360 domain-containing protein" evidence="1">
    <location>
        <begin position="24"/>
        <end position="198"/>
    </location>
</feature>
<proteinExistence type="predicted"/>
<organism evidence="2 3">
    <name type="scientific">Pilimelia terevasa</name>
    <dbReference type="NCBI Taxonomy" id="53372"/>
    <lineage>
        <taxon>Bacteria</taxon>
        <taxon>Bacillati</taxon>
        <taxon>Actinomycetota</taxon>
        <taxon>Actinomycetes</taxon>
        <taxon>Micromonosporales</taxon>
        <taxon>Micromonosporaceae</taxon>
        <taxon>Pilimelia</taxon>
    </lineage>
</organism>
<evidence type="ECO:0000313" key="3">
    <source>
        <dbReference type="Proteomes" id="UP000662200"/>
    </source>
</evidence>
<feature type="signal peptide" evidence="1">
    <location>
        <begin position="1"/>
        <end position="23"/>
    </location>
</feature>
<reference evidence="2" key="2">
    <citation type="submission" date="2020-09" db="EMBL/GenBank/DDBJ databases">
        <authorList>
            <person name="Sun Q."/>
            <person name="Ohkuma M."/>
        </authorList>
    </citation>
    <scope>NUCLEOTIDE SEQUENCE</scope>
    <source>
        <strain evidence="2">JCM 3091</strain>
    </source>
</reference>
<accession>A0A8J3BHS5</accession>